<dbReference type="PANTHER" id="PTHR33395:SF22">
    <property type="entry name" value="REVERSE TRANSCRIPTASE DOMAIN-CONTAINING PROTEIN"/>
    <property type="match status" value="1"/>
</dbReference>
<keyword evidence="1" id="KW-0808">Transferase</keyword>
<gene>
    <name evidence="1" type="ORF">BpHYR1_043228</name>
</gene>
<dbReference type="GO" id="GO:0007508">
    <property type="term" value="P:larval heart development"/>
    <property type="evidence" value="ECO:0007669"/>
    <property type="project" value="TreeGrafter"/>
</dbReference>
<reference evidence="1 2" key="1">
    <citation type="journal article" date="2018" name="Sci. Rep.">
        <title>Genomic signatures of local adaptation to the degree of environmental predictability in rotifers.</title>
        <authorList>
            <person name="Franch-Gras L."/>
            <person name="Hahn C."/>
            <person name="Garcia-Roger E.M."/>
            <person name="Carmona M.J."/>
            <person name="Serra M."/>
            <person name="Gomez A."/>
        </authorList>
    </citation>
    <scope>NUCLEOTIDE SEQUENCE [LARGE SCALE GENOMIC DNA]</scope>
    <source>
        <strain evidence="1">HYR1</strain>
    </source>
</reference>
<proteinExistence type="predicted"/>
<dbReference type="OrthoDB" id="416454at2759"/>
<keyword evidence="2" id="KW-1185">Reference proteome</keyword>
<name>A0A3M7Q2V6_BRAPC</name>
<keyword evidence="1" id="KW-0695">RNA-directed DNA polymerase</keyword>
<dbReference type="Proteomes" id="UP000276133">
    <property type="component" value="Unassembled WGS sequence"/>
</dbReference>
<dbReference type="GO" id="GO:0061343">
    <property type="term" value="P:cell adhesion involved in heart morphogenesis"/>
    <property type="evidence" value="ECO:0007669"/>
    <property type="project" value="TreeGrafter"/>
</dbReference>
<dbReference type="EMBL" id="REGN01007788">
    <property type="protein sequence ID" value="RNA05281.1"/>
    <property type="molecule type" value="Genomic_DNA"/>
</dbReference>
<comment type="caution">
    <text evidence="1">The sequence shown here is derived from an EMBL/GenBank/DDBJ whole genome shotgun (WGS) entry which is preliminary data.</text>
</comment>
<dbReference type="GO" id="GO:0031012">
    <property type="term" value="C:extracellular matrix"/>
    <property type="evidence" value="ECO:0007669"/>
    <property type="project" value="TreeGrafter"/>
</dbReference>
<accession>A0A3M7Q2V6</accession>
<dbReference type="PANTHER" id="PTHR33395">
    <property type="entry name" value="TRANSCRIPTASE, PUTATIVE-RELATED-RELATED"/>
    <property type="match status" value="1"/>
</dbReference>
<sequence>RPSSLDFLDCLNKNYLTQHVLEPTFKDNILDLVLTDDPARIFRVSHGPPLGLTEKNCLHSSIRWSYELRSNTGASAIRFPRPVYSKGNYNCRDRLSSDDADSSYNLLVSVYASASCLAIPTRVRKTQLRSNPKWFNQSIKALTREKYKFHCLCRSAPHNADLKAAYIQSCKKVKTAVRKAICKFEAFIVRSCKLQPKLLFNYINSQKACNDSIKGLLDADGCFQTDGRVIVRLLNEHFSSVFSLRDYESVPAMPCRSNTKCVVNLDVFSPDSVIKQINRLNPRKSPGQDCIHPFVVKSCANGFAETL</sequence>
<feature type="non-terminal residue" evidence="1">
    <location>
        <position position="307"/>
    </location>
</feature>
<evidence type="ECO:0000313" key="2">
    <source>
        <dbReference type="Proteomes" id="UP000276133"/>
    </source>
</evidence>
<feature type="non-terminal residue" evidence="1">
    <location>
        <position position="1"/>
    </location>
</feature>
<dbReference type="GO" id="GO:0003964">
    <property type="term" value="F:RNA-directed DNA polymerase activity"/>
    <property type="evidence" value="ECO:0007669"/>
    <property type="project" value="UniProtKB-KW"/>
</dbReference>
<protein>
    <submittedName>
        <fullName evidence="1">RNA-directed DNA polymerase from mobile element jockey-like</fullName>
    </submittedName>
</protein>
<evidence type="ECO:0000313" key="1">
    <source>
        <dbReference type="EMBL" id="RNA05281.1"/>
    </source>
</evidence>
<organism evidence="1 2">
    <name type="scientific">Brachionus plicatilis</name>
    <name type="common">Marine rotifer</name>
    <name type="synonym">Brachionus muelleri</name>
    <dbReference type="NCBI Taxonomy" id="10195"/>
    <lineage>
        <taxon>Eukaryota</taxon>
        <taxon>Metazoa</taxon>
        <taxon>Spiralia</taxon>
        <taxon>Gnathifera</taxon>
        <taxon>Rotifera</taxon>
        <taxon>Eurotatoria</taxon>
        <taxon>Monogononta</taxon>
        <taxon>Pseudotrocha</taxon>
        <taxon>Ploima</taxon>
        <taxon>Brachionidae</taxon>
        <taxon>Brachionus</taxon>
    </lineage>
</organism>
<dbReference type="AlphaFoldDB" id="A0A3M7Q2V6"/>
<keyword evidence="1" id="KW-0548">Nucleotidyltransferase</keyword>